<keyword evidence="3" id="KW-1185">Reference proteome</keyword>
<dbReference type="RefSeq" id="WP_048599616.1">
    <property type="nucleotide sequence ID" value="NZ_CBFHGK010000013.1"/>
</dbReference>
<gene>
    <name evidence="2" type="ORF">NIG5292_02269</name>
</gene>
<evidence type="ECO:0000313" key="2">
    <source>
        <dbReference type="EMBL" id="CRK76212.1"/>
    </source>
</evidence>
<reference evidence="2 3" key="1">
    <citation type="submission" date="2015-04" db="EMBL/GenBank/DDBJ databases">
        <authorList>
            <person name="Syromyatnikov M.Y."/>
            <person name="Popov V.N."/>
        </authorList>
    </citation>
    <scope>NUCLEOTIDE SEQUENCE [LARGE SCALE GENOMIC DNA]</scope>
    <source>
        <strain evidence="2 3">CECT 5292</strain>
    </source>
</reference>
<dbReference type="Proteomes" id="UP000048949">
    <property type="component" value="Unassembled WGS sequence"/>
</dbReference>
<sequence length="64" mass="6903">MGYFRQEHELHTRRSGRNGAVALVLVGLIAIVFGLTYVKITGGSSLEGFDHAVRLSVTTEGDAK</sequence>
<evidence type="ECO:0000313" key="3">
    <source>
        <dbReference type="Proteomes" id="UP000048949"/>
    </source>
</evidence>
<organism evidence="2 3">
    <name type="scientific">Nereida ignava</name>
    <dbReference type="NCBI Taxonomy" id="282199"/>
    <lineage>
        <taxon>Bacteria</taxon>
        <taxon>Pseudomonadati</taxon>
        <taxon>Pseudomonadota</taxon>
        <taxon>Alphaproteobacteria</taxon>
        <taxon>Rhodobacterales</taxon>
        <taxon>Roseobacteraceae</taxon>
        <taxon>Nereida</taxon>
    </lineage>
</organism>
<evidence type="ECO:0000256" key="1">
    <source>
        <dbReference type="SAM" id="Phobius"/>
    </source>
</evidence>
<protein>
    <recommendedName>
        <fullName evidence="4">Cytochrome C oxidase assembly protein</fullName>
    </recommendedName>
</protein>
<accession>A0A0U1NND1</accession>
<dbReference type="STRING" id="282199.GCA_001049735_02268"/>
<feature type="transmembrane region" description="Helical" evidence="1">
    <location>
        <begin position="20"/>
        <end position="40"/>
    </location>
</feature>
<keyword evidence="1" id="KW-1133">Transmembrane helix</keyword>
<evidence type="ECO:0008006" key="4">
    <source>
        <dbReference type="Google" id="ProtNLM"/>
    </source>
</evidence>
<keyword evidence="1" id="KW-0812">Transmembrane</keyword>
<dbReference type="AlphaFoldDB" id="A0A0U1NND1"/>
<proteinExistence type="predicted"/>
<keyword evidence="1" id="KW-0472">Membrane</keyword>
<name>A0A0U1NND1_9RHOB</name>
<dbReference type="EMBL" id="CVQV01000013">
    <property type="protein sequence ID" value="CRK76212.1"/>
    <property type="molecule type" value="Genomic_DNA"/>
</dbReference>